<dbReference type="PROSITE" id="PS50862">
    <property type="entry name" value="AA_TRNA_LIGASE_II"/>
    <property type="match status" value="1"/>
</dbReference>
<feature type="domain" description="Aminoacyl-transfer RNA synthetases class-II family profile" evidence="17">
    <location>
        <begin position="176"/>
        <end position="378"/>
    </location>
</feature>
<dbReference type="InterPro" id="IPR045864">
    <property type="entry name" value="aa-tRNA-synth_II/BPL/LPL"/>
</dbReference>
<evidence type="ECO:0000256" key="10">
    <source>
        <dbReference type="ARBA" id="ARBA00023146"/>
    </source>
</evidence>
<dbReference type="Pfam" id="PF02403">
    <property type="entry name" value="Seryl_tRNA_N"/>
    <property type="match status" value="1"/>
</dbReference>
<keyword evidence="16" id="KW-0175">Coiled coil</keyword>
<keyword evidence="9" id="KW-0648">Protein biosynthesis</keyword>
<evidence type="ECO:0000256" key="16">
    <source>
        <dbReference type="SAM" id="Coils"/>
    </source>
</evidence>
<evidence type="ECO:0000256" key="9">
    <source>
        <dbReference type="ARBA" id="ARBA00022917"/>
    </source>
</evidence>
<dbReference type="GO" id="GO:0005524">
    <property type="term" value="F:ATP binding"/>
    <property type="evidence" value="ECO:0007669"/>
    <property type="project" value="UniProtKB-KW"/>
</dbReference>
<evidence type="ECO:0000259" key="17">
    <source>
        <dbReference type="PROSITE" id="PS50862"/>
    </source>
</evidence>
<evidence type="ECO:0000256" key="7">
    <source>
        <dbReference type="ARBA" id="ARBA00022741"/>
    </source>
</evidence>
<dbReference type="GO" id="GO:0006434">
    <property type="term" value="P:seryl-tRNA aminoacylation"/>
    <property type="evidence" value="ECO:0007669"/>
    <property type="project" value="InterPro"/>
</dbReference>
<comment type="similarity">
    <text evidence="3">Belongs to the class-II aminoacyl-tRNA synthetase family. Type-1 seryl-tRNA synthetase subfamily.</text>
</comment>
<comment type="catalytic activity">
    <reaction evidence="14">
        <text>tRNA(Sec) + L-serine + ATP = L-seryl-tRNA(Sec) + AMP + diphosphate + H(+)</text>
        <dbReference type="Rhea" id="RHEA:42580"/>
        <dbReference type="Rhea" id="RHEA-COMP:9742"/>
        <dbReference type="Rhea" id="RHEA-COMP:10128"/>
        <dbReference type="ChEBI" id="CHEBI:15378"/>
        <dbReference type="ChEBI" id="CHEBI:30616"/>
        <dbReference type="ChEBI" id="CHEBI:33019"/>
        <dbReference type="ChEBI" id="CHEBI:33384"/>
        <dbReference type="ChEBI" id="CHEBI:78442"/>
        <dbReference type="ChEBI" id="CHEBI:78533"/>
        <dbReference type="ChEBI" id="CHEBI:456215"/>
        <dbReference type="EC" id="6.1.1.11"/>
    </reaction>
</comment>
<evidence type="ECO:0000256" key="11">
    <source>
        <dbReference type="ARBA" id="ARBA00031113"/>
    </source>
</evidence>
<evidence type="ECO:0000256" key="14">
    <source>
        <dbReference type="ARBA" id="ARBA00047929"/>
    </source>
</evidence>
<evidence type="ECO:0000256" key="13">
    <source>
        <dbReference type="ARBA" id="ARBA00039158"/>
    </source>
</evidence>
<organism evidence="18">
    <name type="scientific">termite gut metagenome</name>
    <dbReference type="NCBI Taxonomy" id="433724"/>
    <lineage>
        <taxon>unclassified sequences</taxon>
        <taxon>metagenomes</taxon>
        <taxon>organismal metagenomes</taxon>
    </lineage>
</organism>
<dbReference type="SUPFAM" id="SSF55681">
    <property type="entry name" value="Class II aaRS and biotin synthetases"/>
    <property type="match status" value="1"/>
</dbReference>
<proteinExistence type="inferred from homology"/>
<sequence>MLTIRQITENTEAVIRGLEKKHFKNAKEVIDQVIKVNDKRRNTQNQSDKNLAEINTLSKSIGQMMKEDRAGEGEAARARVADIKEKNKALETAVSEADAELRNLLYTIPNLPHESVPEGTKAENNTVERTGGKDVVLPSDALPHWDLAKKYDLIDFELGVKISGAGFPVYKGKGARLQRALINFFLDEARDAGYLEVEPPYVVNTASGYGTGQLPDKEGQMYHVGIDDLYLIPTAEVPVTNIYRDVILDEKELPIKNCAYSACFRREAGSYGKDVRGLNRLHQFNKVEIVRIDKPEHSYQSLDEMIIYVESLVSKLELPYRILRLCGGDMSFTSSLTFDFEVFSAAQKRWLEVSSVSNFESYQANRLKCRYRTEEKKT</sequence>
<feature type="coiled-coil region" evidence="16">
    <location>
        <begin position="73"/>
        <end position="100"/>
    </location>
</feature>
<keyword evidence="8" id="KW-0067">ATP-binding</keyword>
<dbReference type="AlphaFoldDB" id="A0A5J4RSE9"/>
<dbReference type="SUPFAM" id="SSF46589">
    <property type="entry name" value="tRNA-binding arm"/>
    <property type="match status" value="1"/>
</dbReference>
<dbReference type="InterPro" id="IPR002314">
    <property type="entry name" value="aa-tRNA-synt_IIb"/>
</dbReference>
<dbReference type="Pfam" id="PF00587">
    <property type="entry name" value="tRNA-synt_2b"/>
    <property type="match status" value="1"/>
</dbReference>
<evidence type="ECO:0000256" key="4">
    <source>
        <dbReference type="ARBA" id="ARBA00012840"/>
    </source>
</evidence>
<evidence type="ECO:0000256" key="5">
    <source>
        <dbReference type="ARBA" id="ARBA00022490"/>
    </source>
</evidence>
<dbReference type="PANTHER" id="PTHR43697">
    <property type="entry name" value="SERYL-TRNA SYNTHETASE"/>
    <property type="match status" value="1"/>
</dbReference>
<dbReference type="GO" id="GO:0005737">
    <property type="term" value="C:cytoplasm"/>
    <property type="evidence" value="ECO:0007669"/>
    <property type="project" value="UniProtKB-SubCell"/>
</dbReference>
<name>A0A5J4RSE9_9ZZZZ</name>
<evidence type="ECO:0000256" key="1">
    <source>
        <dbReference type="ARBA" id="ARBA00004496"/>
    </source>
</evidence>
<gene>
    <name evidence="18" type="ORF">EZS27_015020</name>
</gene>
<evidence type="ECO:0000256" key="12">
    <source>
        <dbReference type="ARBA" id="ARBA00033352"/>
    </source>
</evidence>
<comment type="subcellular location">
    <subcellularLocation>
        <location evidence="1">Cytoplasm</location>
    </subcellularLocation>
</comment>
<dbReference type="GO" id="GO:0004828">
    <property type="term" value="F:serine-tRNA ligase activity"/>
    <property type="evidence" value="ECO:0007669"/>
    <property type="project" value="UniProtKB-EC"/>
</dbReference>
<dbReference type="InterPro" id="IPR006195">
    <property type="entry name" value="aa-tRNA-synth_II"/>
</dbReference>
<protein>
    <recommendedName>
        <fullName evidence="13">Serine--tRNA ligase</fullName>
        <ecNumber evidence="4">6.1.1.11</ecNumber>
    </recommendedName>
    <alternativeName>
        <fullName evidence="11">Seryl-tRNA synthetase</fullName>
    </alternativeName>
    <alternativeName>
        <fullName evidence="12">Seryl-tRNA(Ser/Sec) synthetase</fullName>
    </alternativeName>
</protein>
<accession>A0A5J4RSE9</accession>
<dbReference type="PANTHER" id="PTHR43697:SF1">
    <property type="entry name" value="SERINE--TRNA LIGASE"/>
    <property type="match status" value="1"/>
</dbReference>
<keyword evidence="7" id="KW-0547">Nucleotide-binding</keyword>
<dbReference type="PIRSF" id="PIRSF001529">
    <property type="entry name" value="Ser-tRNA-synth_IIa"/>
    <property type="match status" value="1"/>
</dbReference>
<dbReference type="InterPro" id="IPR010978">
    <property type="entry name" value="tRNA-bd_arm"/>
</dbReference>
<dbReference type="InterPro" id="IPR015866">
    <property type="entry name" value="Ser-tRNA-synth_1_N"/>
</dbReference>
<dbReference type="EC" id="6.1.1.11" evidence="4"/>
<reference evidence="18" key="1">
    <citation type="submission" date="2019-03" db="EMBL/GenBank/DDBJ databases">
        <title>Single cell metagenomics reveals metabolic interactions within the superorganism composed of flagellate Streblomastix strix and complex community of Bacteroidetes bacteria on its surface.</title>
        <authorList>
            <person name="Treitli S.C."/>
            <person name="Kolisko M."/>
            <person name="Husnik F."/>
            <person name="Keeling P."/>
            <person name="Hampl V."/>
        </authorList>
    </citation>
    <scope>NUCLEOTIDE SEQUENCE</scope>
    <source>
        <strain evidence="18">STM</strain>
    </source>
</reference>
<dbReference type="EMBL" id="SNRY01000754">
    <property type="protein sequence ID" value="KAA6336846.1"/>
    <property type="molecule type" value="Genomic_DNA"/>
</dbReference>
<evidence type="ECO:0000256" key="2">
    <source>
        <dbReference type="ARBA" id="ARBA00005045"/>
    </source>
</evidence>
<keyword evidence="6 18" id="KW-0436">Ligase</keyword>
<comment type="pathway">
    <text evidence="2">Aminoacyl-tRNA biosynthesis; selenocysteinyl-tRNA(Sec) biosynthesis; L-seryl-tRNA(Sec) from L-serine and tRNA(Sec): step 1/1.</text>
</comment>
<dbReference type="NCBIfam" id="TIGR00414">
    <property type="entry name" value="serS"/>
    <property type="match status" value="1"/>
</dbReference>
<evidence type="ECO:0000256" key="15">
    <source>
        <dbReference type="ARBA" id="ARBA00048823"/>
    </source>
</evidence>
<keyword evidence="5" id="KW-0963">Cytoplasm</keyword>
<feature type="non-terminal residue" evidence="18">
    <location>
        <position position="378"/>
    </location>
</feature>
<dbReference type="InterPro" id="IPR002317">
    <property type="entry name" value="Ser-tRNA-ligase_type_1"/>
</dbReference>
<dbReference type="PRINTS" id="PR00981">
    <property type="entry name" value="TRNASYNTHSER"/>
</dbReference>
<comment type="caution">
    <text evidence="18">The sequence shown here is derived from an EMBL/GenBank/DDBJ whole genome shotgun (WGS) entry which is preliminary data.</text>
</comment>
<dbReference type="InterPro" id="IPR042103">
    <property type="entry name" value="SerRS_1_N_sf"/>
</dbReference>
<dbReference type="Gene3D" id="3.30.930.10">
    <property type="entry name" value="Bira Bifunctional Protein, Domain 2"/>
    <property type="match status" value="1"/>
</dbReference>
<comment type="catalytic activity">
    <reaction evidence="15">
        <text>tRNA(Ser) + L-serine + ATP = L-seryl-tRNA(Ser) + AMP + diphosphate + H(+)</text>
        <dbReference type="Rhea" id="RHEA:12292"/>
        <dbReference type="Rhea" id="RHEA-COMP:9669"/>
        <dbReference type="Rhea" id="RHEA-COMP:9703"/>
        <dbReference type="ChEBI" id="CHEBI:15378"/>
        <dbReference type="ChEBI" id="CHEBI:30616"/>
        <dbReference type="ChEBI" id="CHEBI:33019"/>
        <dbReference type="ChEBI" id="CHEBI:33384"/>
        <dbReference type="ChEBI" id="CHEBI:78442"/>
        <dbReference type="ChEBI" id="CHEBI:78533"/>
        <dbReference type="ChEBI" id="CHEBI:456215"/>
        <dbReference type="EC" id="6.1.1.11"/>
    </reaction>
</comment>
<evidence type="ECO:0000256" key="3">
    <source>
        <dbReference type="ARBA" id="ARBA00010728"/>
    </source>
</evidence>
<dbReference type="Gene3D" id="1.10.287.40">
    <property type="entry name" value="Serine-tRNA synthetase, tRNA binding domain"/>
    <property type="match status" value="1"/>
</dbReference>
<keyword evidence="10" id="KW-0030">Aminoacyl-tRNA synthetase</keyword>
<evidence type="ECO:0000313" key="18">
    <source>
        <dbReference type="EMBL" id="KAA6336846.1"/>
    </source>
</evidence>
<evidence type="ECO:0000256" key="6">
    <source>
        <dbReference type="ARBA" id="ARBA00022598"/>
    </source>
</evidence>
<evidence type="ECO:0000256" key="8">
    <source>
        <dbReference type="ARBA" id="ARBA00022840"/>
    </source>
</evidence>